<keyword evidence="2" id="KW-0732">Signal</keyword>
<evidence type="ECO:0008006" key="5">
    <source>
        <dbReference type="Google" id="ProtNLM"/>
    </source>
</evidence>
<protein>
    <recommendedName>
        <fullName evidence="5">Fibronectin type-III domain-containing protein</fullName>
    </recommendedName>
</protein>
<dbReference type="SUPFAM" id="SSF69304">
    <property type="entry name" value="Tricorn protease N-terminal domain"/>
    <property type="match status" value="1"/>
</dbReference>
<dbReference type="Pfam" id="PF07676">
    <property type="entry name" value="PD40"/>
    <property type="match status" value="2"/>
</dbReference>
<name>A0A2G9YQT2_9BACT</name>
<dbReference type="Proteomes" id="UP000231567">
    <property type="component" value="Unassembled WGS sequence"/>
</dbReference>
<evidence type="ECO:0000256" key="2">
    <source>
        <dbReference type="SAM" id="SignalP"/>
    </source>
</evidence>
<feature type="chain" id="PRO_5013654952" description="Fibronectin type-III domain-containing protein" evidence="2">
    <location>
        <begin position="22"/>
        <end position="420"/>
    </location>
</feature>
<dbReference type="EMBL" id="PCRM01000028">
    <property type="protein sequence ID" value="PIP21610.1"/>
    <property type="molecule type" value="Genomic_DNA"/>
</dbReference>
<comment type="caution">
    <text evidence="3">The sequence shown here is derived from an EMBL/GenBank/DDBJ whole genome shotgun (WGS) entry which is preliminary data.</text>
</comment>
<dbReference type="AlphaFoldDB" id="A0A2G9YQT2"/>
<dbReference type="PANTHER" id="PTHR36842:SF1">
    <property type="entry name" value="PROTEIN TOLB"/>
    <property type="match status" value="1"/>
</dbReference>
<feature type="signal peptide" evidence="2">
    <location>
        <begin position="1"/>
        <end position="21"/>
    </location>
</feature>
<reference evidence="3 4" key="1">
    <citation type="submission" date="2017-09" db="EMBL/GenBank/DDBJ databases">
        <title>Depth-based differentiation of microbial function through sediment-hosted aquifers and enrichment of novel symbionts in the deep terrestrial subsurface.</title>
        <authorList>
            <person name="Probst A.J."/>
            <person name="Ladd B."/>
            <person name="Jarett J.K."/>
            <person name="Geller-Mcgrath D.E."/>
            <person name="Sieber C.M."/>
            <person name="Emerson J.B."/>
            <person name="Anantharaman K."/>
            <person name="Thomas B.C."/>
            <person name="Malmstrom R."/>
            <person name="Stieglmeier M."/>
            <person name="Klingl A."/>
            <person name="Woyke T."/>
            <person name="Ryan C.M."/>
            <person name="Banfield J.F."/>
        </authorList>
    </citation>
    <scope>NUCLEOTIDE SEQUENCE [LARGE SCALE GENOMIC DNA]</scope>
    <source>
        <strain evidence="3">CG23_combo_of_CG06-09_8_20_14_all_40_13</strain>
    </source>
</reference>
<dbReference type="PROSITE" id="PS51257">
    <property type="entry name" value="PROKAR_LIPOPROTEIN"/>
    <property type="match status" value="1"/>
</dbReference>
<evidence type="ECO:0000256" key="1">
    <source>
        <dbReference type="ARBA" id="ARBA00009820"/>
    </source>
</evidence>
<dbReference type="PANTHER" id="PTHR36842">
    <property type="entry name" value="PROTEIN TOLB HOMOLOG"/>
    <property type="match status" value="1"/>
</dbReference>
<organism evidence="3 4">
    <name type="scientific">Candidatus Nealsonbacteria bacterium CG23_combo_of_CG06-09_8_20_14_all_40_13</name>
    <dbReference type="NCBI Taxonomy" id="1974724"/>
    <lineage>
        <taxon>Bacteria</taxon>
        <taxon>Candidatus Nealsoniibacteriota</taxon>
    </lineage>
</organism>
<dbReference type="InterPro" id="IPR011042">
    <property type="entry name" value="6-blade_b-propeller_TolB-like"/>
</dbReference>
<evidence type="ECO:0000313" key="4">
    <source>
        <dbReference type="Proteomes" id="UP000231567"/>
    </source>
</evidence>
<proteinExistence type="inferred from homology"/>
<dbReference type="InterPro" id="IPR011659">
    <property type="entry name" value="WD40"/>
</dbReference>
<gene>
    <name evidence="3" type="ORF">COX39_01980</name>
</gene>
<accession>A0A2G9YQT2</accession>
<comment type="similarity">
    <text evidence="1">Belongs to the TolB family.</text>
</comment>
<dbReference type="Gene3D" id="2.120.10.30">
    <property type="entry name" value="TolB, C-terminal domain"/>
    <property type="match status" value="2"/>
</dbReference>
<evidence type="ECO:0000313" key="3">
    <source>
        <dbReference type="EMBL" id="PIP21610.1"/>
    </source>
</evidence>
<sequence length="420" mass="45078">MNCKKSVVSVAVFLIFGAAIVAGCGGSIPQTVSGETGTLRMSFASPTEDRYIPPATKSFKIMVQPEGNLTTIQASAWVNGSGETVLSNIPAGPYDVRVWAYNGMGATGNVIAWGICQVMILGGRDNEAHVNLKSDRLVFTSWRDGGNRPVIYRATPDGFYTSRVTSADGFSGWPAPSPDGRKIAFGSGIASSTQIRIYDCATSSITLFSDLVGGDYDPEFSPDSNTVVWVNSNAGTYTLRKKNLDGSGSGSYSFGTSTIGDPTFSPDGTRIAVHMYDGVDWEIAIVQSDFSGSHWLATNDSISEMHPCWSQEDDHVIYCSASDANGHLQVAYLNADFYPGNTATPYLLTHEQRDHKYVTAASPDGRELAYTGVGENGEYADIYYLNVDSGISTRVTYNSAWDGDAKFLRPTTGSTTVVVD</sequence>